<evidence type="ECO:0000256" key="4">
    <source>
        <dbReference type="ARBA" id="ARBA00023163"/>
    </source>
</evidence>
<dbReference type="InterPro" id="IPR000847">
    <property type="entry name" value="LysR_HTH_N"/>
</dbReference>
<dbReference type="Gene3D" id="1.10.10.10">
    <property type="entry name" value="Winged helix-like DNA-binding domain superfamily/Winged helix DNA-binding domain"/>
    <property type="match status" value="1"/>
</dbReference>
<feature type="domain" description="HTH lysR-type" evidence="5">
    <location>
        <begin position="9"/>
        <end position="66"/>
    </location>
</feature>
<dbReference type="GO" id="GO:0003677">
    <property type="term" value="F:DNA binding"/>
    <property type="evidence" value="ECO:0007669"/>
    <property type="project" value="UniProtKB-KW"/>
</dbReference>
<dbReference type="InterPro" id="IPR036388">
    <property type="entry name" value="WH-like_DNA-bd_sf"/>
</dbReference>
<dbReference type="InterPro" id="IPR005119">
    <property type="entry name" value="LysR_subst-bd"/>
</dbReference>
<dbReference type="Gene3D" id="3.40.190.10">
    <property type="entry name" value="Periplasmic binding protein-like II"/>
    <property type="match status" value="2"/>
</dbReference>
<keyword evidence="3" id="KW-0238">DNA-binding</keyword>
<dbReference type="Proteomes" id="UP000291469">
    <property type="component" value="Chromosome"/>
</dbReference>
<dbReference type="Pfam" id="PF03466">
    <property type="entry name" value="LysR_substrate"/>
    <property type="match status" value="1"/>
</dbReference>
<evidence type="ECO:0000313" key="6">
    <source>
        <dbReference type="EMBL" id="QBI18710.1"/>
    </source>
</evidence>
<dbReference type="AlphaFoldDB" id="A0A411YBX9"/>
<dbReference type="GO" id="GO:0003700">
    <property type="term" value="F:DNA-binding transcription factor activity"/>
    <property type="evidence" value="ECO:0007669"/>
    <property type="project" value="InterPro"/>
</dbReference>
<dbReference type="SUPFAM" id="SSF46785">
    <property type="entry name" value="Winged helix' DNA-binding domain"/>
    <property type="match status" value="1"/>
</dbReference>
<dbReference type="EMBL" id="CP036402">
    <property type="protein sequence ID" value="QBI18710.1"/>
    <property type="molecule type" value="Genomic_DNA"/>
</dbReference>
<comment type="similarity">
    <text evidence="1">Belongs to the LysR transcriptional regulatory family.</text>
</comment>
<evidence type="ECO:0000256" key="1">
    <source>
        <dbReference type="ARBA" id="ARBA00009437"/>
    </source>
</evidence>
<evidence type="ECO:0000313" key="7">
    <source>
        <dbReference type="Proteomes" id="UP000291469"/>
    </source>
</evidence>
<dbReference type="PANTHER" id="PTHR30346">
    <property type="entry name" value="TRANSCRIPTIONAL DUAL REGULATOR HCAR-RELATED"/>
    <property type="match status" value="1"/>
</dbReference>
<evidence type="ECO:0000259" key="5">
    <source>
        <dbReference type="PROSITE" id="PS50931"/>
    </source>
</evidence>
<dbReference type="PROSITE" id="PS50931">
    <property type="entry name" value="HTH_LYSR"/>
    <property type="match status" value="1"/>
</dbReference>
<reference evidence="6 7" key="1">
    <citation type="submission" date="2019-01" db="EMBL/GenBank/DDBJ databases">
        <title>Egibacter rhizosphaerae EGI 80759T.</title>
        <authorList>
            <person name="Chen D.-D."/>
            <person name="Tian Y."/>
            <person name="Jiao J.-Y."/>
            <person name="Zhang X.-T."/>
            <person name="Zhang Y.-G."/>
            <person name="Zhang Y."/>
            <person name="Xiao M."/>
            <person name="Shu W.-S."/>
            <person name="Li W.-J."/>
        </authorList>
    </citation>
    <scope>NUCLEOTIDE SEQUENCE [LARGE SCALE GENOMIC DNA]</scope>
    <source>
        <strain evidence="6 7">EGI 80759</strain>
    </source>
</reference>
<dbReference type="GO" id="GO:0032993">
    <property type="term" value="C:protein-DNA complex"/>
    <property type="evidence" value="ECO:0007669"/>
    <property type="project" value="TreeGrafter"/>
</dbReference>
<dbReference type="PRINTS" id="PR00039">
    <property type="entry name" value="HTHLYSR"/>
</dbReference>
<keyword evidence="7" id="KW-1185">Reference proteome</keyword>
<dbReference type="SUPFAM" id="SSF53850">
    <property type="entry name" value="Periplasmic binding protein-like II"/>
    <property type="match status" value="1"/>
</dbReference>
<dbReference type="KEGG" id="erz:ER308_03505"/>
<proteinExistence type="inferred from homology"/>
<dbReference type="PANTHER" id="PTHR30346:SF28">
    <property type="entry name" value="HTH-TYPE TRANSCRIPTIONAL REGULATOR CYNR"/>
    <property type="match status" value="1"/>
</dbReference>
<organism evidence="6 7">
    <name type="scientific">Egibacter rhizosphaerae</name>
    <dbReference type="NCBI Taxonomy" id="1670831"/>
    <lineage>
        <taxon>Bacteria</taxon>
        <taxon>Bacillati</taxon>
        <taxon>Actinomycetota</taxon>
        <taxon>Nitriliruptoria</taxon>
        <taxon>Egibacterales</taxon>
        <taxon>Egibacteraceae</taxon>
        <taxon>Egibacter</taxon>
    </lineage>
</organism>
<dbReference type="OrthoDB" id="3181812at2"/>
<evidence type="ECO:0000256" key="2">
    <source>
        <dbReference type="ARBA" id="ARBA00023015"/>
    </source>
</evidence>
<dbReference type="FunFam" id="1.10.10.10:FF:000001">
    <property type="entry name" value="LysR family transcriptional regulator"/>
    <property type="match status" value="1"/>
</dbReference>
<keyword evidence="2" id="KW-0805">Transcription regulation</keyword>
<keyword evidence="4" id="KW-0804">Transcription</keyword>
<name>A0A411YBX9_9ACTN</name>
<evidence type="ECO:0000256" key="3">
    <source>
        <dbReference type="ARBA" id="ARBA00023125"/>
    </source>
</evidence>
<dbReference type="CDD" id="cd08414">
    <property type="entry name" value="PBP2_LTTR_aromatics_like"/>
    <property type="match status" value="1"/>
</dbReference>
<accession>A0A411YBX9</accession>
<dbReference type="Pfam" id="PF00126">
    <property type="entry name" value="HTH_1"/>
    <property type="match status" value="1"/>
</dbReference>
<protein>
    <submittedName>
        <fullName evidence="6">LysR family transcriptional regulator</fullName>
    </submittedName>
</protein>
<dbReference type="InterPro" id="IPR036390">
    <property type="entry name" value="WH_DNA-bd_sf"/>
</dbReference>
<sequence>MQRTHHPGMELRYLQAFVVVAEEQHVGRAAERLHVTQPTLSRQMAALERDLDATLFSRARRRLALTPAGETLLAGARELLSRTGDLARDVARAHRGELGTLRLGFVQSATFEALPRIVRAFRQAHPDVMLDAHPMPTRVQLEAFREGRLDVGLMRPRGPLPEPLRTRPVSLDPLVAVLPSGHPLAERAEIPLAALADEPFVFYARPQGPEVHDTIVGLCRQAGFSPSIVHEARDVQTLVSLVAADLGVSLVISPTPDPGEAVAFRPLTDDLPDWELVLAWAEQDHAPALAHFLAVANEVVDARLPG</sequence>
<gene>
    <name evidence="6" type="ORF">ER308_03505</name>
</gene>